<reference evidence="2 3" key="1">
    <citation type="journal article" date="2019" name="Commun. Biol.">
        <title>The bagworm genome reveals a unique fibroin gene that provides high tensile strength.</title>
        <authorList>
            <person name="Kono N."/>
            <person name="Nakamura H."/>
            <person name="Ohtoshi R."/>
            <person name="Tomita M."/>
            <person name="Numata K."/>
            <person name="Arakawa K."/>
        </authorList>
    </citation>
    <scope>NUCLEOTIDE SEQUENCE [LARGE SCALE GENOMIC DNA]</scope>
</reference>
<feature type="compositionally biased region" description="Basic and acidic residues" evidence="1">
    <location>
        <begin position="18"/>
        <end position="30"/>
    </location>
</feature>
<gene>
    <name evidence="2" type="ORF">EVAR_77521_1</name>
</gene>
<dbReference type="Proteomes" id="UP000299102">
    <property type="component" value="Unassembled WGS sequence"/>
</dbReference>
<organism evidence="2 3">
    <name type="scientific">Eumeta variegata</name>
    <name type="common">Bagworm moth</name>
    <name type="synonym">Eumeta japonica</name>
    <dbReference type="NCBI Taxonomy" id="151549"/>
    <lineage>
        <taxon>Eukaryota</taxon>
        <taxon>Metazoa</taxon>
        <taxon>Ecdysozoa</taxon>
        <taxon>Arthropoda</taxon>
        <taxon>Hexapoda</taxon>
        <taxon>Insecta</taxon>
        <taxon>Pterygota</taxon>
        <taxon>Neoptera</taxon>
        <taxon>Endopterygota</taxon>
        <taxon>Lepidoptera</taxon>
        <taxon>Glossata</taxon>
        <taxon>Ditrysia</taxon>
        <taxon>Tineoidea</taxon>
        <taxon>Psychidae</taxon>
        <taxon>Oiketicinae</taxon>
        <taxon>Eumeta</taxon>
    </lineage>
</organism>
<name>A0A4C1T7C1_EUMVA</name>
<feature type="compositionally biased region" description="Basic and acidic residues" evidence="1">
    <location>
        <begin position="116"/>
        <end position="126"/>
    </location>
</feature>
<feature type="region of interest" description="Disordered" evidence="1">
    <location>
        <begin position="75"/>
        <end position="126"/>
    </location>
</feature>
<feature type="compositionally biased region" description="Basic residues" evidence="1">
    <location>
        <begin position="97"/>
        <end position="115"/>
    </location>
</feature>
<dbReference type="AlphaFoldDB" id="A0A4C1T7C1"/>
<proteinExistence type="predicted"/>
<evidence type="ECO:0000256" key="1">
    <source>
        <dbReference type="SAM" id="MobiDB-lite"/>
    </source>
</evidence>
<dbReference type="EMBL" id="BGZK01000039">
    <property type="protein sequence ID" value="GBP10095.1"/>
    <property type="molecule type" value="Genomic_DNA"/>
</dbReference>
<feature type="region of interest" description="Disordered" evidence="1">
    <location>
        <begin position="1"/>
        <end position="41"/>
    </location>
</feature>
<keyword evidence="3" id="KW-1185">Reference proteome</keyword>
<evidence type="ECO:0000313" key="3">
    <source>
        <dbReference type="Proteomes" id="UP000299102"/>
    </source>
</evidence>
<evidence type="ECO:0000313" key="2">
    <source>
        <dbReference type="EMBL" id="GBP10095.1"/>
    </source>
</evidence>
<sequence length="126" mass="14136">MTSSTAAHPVREGGAGGRTRERLRTPRRNAEALGARGLPNPGRAILADGGAGVEFLYSVATRPFLWALRVRRVNSRNGGGHRMNRRRRAGPYEARRTRTRARRRPHKATSNRLKRVRTESDVRGRC</sequence>
<protein>
    <submittedName>
        <fullName evidence="2">Uncharacterized protein</fullName>
    </submittedName>
</protein>
<accession>A0A4C1T7C1</accession>
<comment type="caution">
    <text evidence="2">The sequence shown here is derived from an EMBL/GenBank/DDBJ whole genome shotgun (WGS) entry which is preliminary data.</text>
</comment>